<proteinExistence type="predicted"/>
<evidence type="ECO:0000313" key="4">
    <source>
        <dbReference type="Proteomes" id="UP000321891"/>
    </source>
</evidence>
<dbReference type="RefSeq" id="WP_048839366.1">
    <property type="nucleotide sequence ID" value="NZ_BAMV01000018.1"/>
</dbReference>
<reference evidence="2 4" key="2">
    <citation type="submission" date="2019-07" db="EMBL/GenBank/DDBJ databases">
        <title>Whole genome shotgun sequence of Acetobacter cibinongensis NBRC 16605.</title>
        <authorList>
            <person name="Hosoyama A."/>
            <person name="Uohara A."/>
            <person name="Ohji S."/>
            <person name="Ichikawa N."/>
        </authorList>
    </citation>
    <scope>NUCLEOTIDE SEQUENCE [LARGE SCALE GENOMIC DNA]</scope>
    <source>
        <strain evidence="2 4">NBRC 16605</strain>
    </source>
</reference>
<gene>
    <name evidence="1" type="ORF">Abci_018_211</name>
    <name evidence="2" type="ORF">ACI01nite_03670</name>
</gene>
<accession>A0A6N3SKD2</accession>
<evidence type="ECO:0000313" key="1">
    <source>
        <dbReference type="EMBL" id="GAN61341.1"/>
    </source>
</evidence>
<organism evidence="1 3">
    <name type="scientific">Acetobacter cibinongensis</name>
    <dbReference type="NCBI Taxonomy" id="146475"/>
    <lineage>
        <taxon>Bacteria</taxon>
        <taxon>Pseudomonadati</taxon>
        <taxon>Pseudomonadota</taxon>
        <taxon>Alphaproteobacteria</taxon>
        <taxon>Acetobacterales</taxon>
        <taxon>Acetobacteraceae</taxon>
        <taxon>Acetobacter</taxon>
    </lineage>
</organism>
<protein>
    <recommendedName>
        <fullName evidence="5">Glycosyl transferase family 2</fullName>
    </recommendedName>
</protein>
<sequence length="368" mass="43554">MLDIRCIAMQKNEGKNLEAWIKYHAYLFGIENIYILDNGSDDEETILILEKFEMIGCNVDKQYTGSNAFESKGNIINEIIRAWDEQDTYDFAIPLDVDEFIILFDENLSCRKKKIHDYFLYLKKTKQDQAFIMQNMLLNIPNEPGFFYPATVPKCFFRKNTIGLLDHGFHHPIAKHSNTPYYTQLGYVHLHNKPFDKLINSATRKLSHLVNLDDKESLKNYSGHGEHLVKYFFMTKKDYEKLYTEKGNIYFPSIMKIFELLSVDIKSIFGNNFTNIELPKLQTFFIRYPSVDNDTLYYFGFFNKYQYLNRNHDIKNANIDPLMHFCSLGYKEYRPLNDSDSKIALEKSDTNTNNFRLIEKEIRHLNFY</sequence>
<dbReference type="Proteomes" id="UP000321891">
    <property type="component" value="Unassembled WGS sequence"/>
</dbReference>
<name>A0A0D6N771_9PROT</name>
<dbReference type="Proteomes" id="UP000032671">
    <property type="component" value="Unassembled WGS sequence"/>
</dbReference>
<dbReference type="AlphaFoldDB" id="A0A0D6N771"/>
<dbReference type="Pfam" id="PF13704">
    <property type="entry name" value="Glyco_tranf_2_4"/>
    <property type="match status" value="1"/>
</dbReference>
<comment type="caution">
    <text evidence="1">The sequence shown here is derived from an EMBL/GenBank/DDBJ whole genome shotgun (WGS) entry which is preliminary data.</text>
</comment>
<dbReference type="EMBL" id="BJVU01000001">
    <property type="protein sequence ID" value="GEL57765.1"/>
    <property type="molecule type" value="Genomic_DNA"/>
</dbReference>
<keyword evidence="4" id="KW-1185">Reference proteome</keyword>
<evidence type="ECO:0008006" key="5">
    <source>
        <dbReference type="Google" id="ProtNLM"/>
    </source>
</evidence>
<evidence type="ECO:0000313" key="2">
    <source>
        <dbReference type="EMBL" id="GEL57765.1"/>
    </source>
</evidence>
<dbReference type="EMBL" id="BAMV01000018">
    <property type="protein sequence ID" value="GAN61341.1"/>
    <property type="molecule type" value="Genomic_DNA"/>
</dbReference>
<evidence type="ECO:0000313" key="3">
    <source>
        <dbReference type="Proteomes" id="UP000032671"/>
    </source>
</evidence>
<accession>A0A0D6N771</accession>
<reference evidence="1 3" key="1">
    <citation type="submission" date="2012-11" db="EMBL/GenBank/DDBJ databases">
        <title>Whole genome sequence of Acetobacter cibinongensis 4H-1.</title>
        <authorList>
            <person name="Azuma Y."/>
            <person name="Higashiura N."/>
            <person name="Hirakawa H."/>
            <person name="Matsushita K."/>
        </authorList>
    </citation>
    <scope>NUCLEOTIDE SEQUENCE [LARGE SCALE GENOMIC DNA]</scope>
    <source>
        <strain evidence="1 3">4H-1</strain>
    </source>
</reference>